<proteinExistence type="predicted"/>
<sequence>MFAALLLASLAASFCGVRAQDDQTVALELLRQGHGTLTALKPKFLSVITPEAREQFLAIIADKSLTIGQIREKLNDWAAQQGQGIQTQFEETRKKLHSASAKAKEAIEQSSLSDAAKKAFAQIGELAANEDETAAQQAEKVKAIIDSLPEDVRNEMKNYIKSEVETAFEKIKSEFQ</sequence>
<feature type="domain" description="SXP/RAL-2 family protein Ani s 5-like cation-binding" evidence="2">
    <location>
        <begin position="51"/>
        <end position="153"/>
    </location>
</feature>
<dbReference type="InterPro" id="IPR003677">
    <property type="entry name" value="ANIS5_cation-bd"/>
</dbReference>
<evidence type="ECO:0000256" key="1">
    <source>
        <dbReference type="SAM" id="SignalP"/>
    </source>
</evidence>
<keyword evidence="3" id="KW-1185">Reference proteome</keyword>
<organism evidence="3 4">
    <name type="scientific">Ascaris lumbricoides</name>
    <name type="common">Giant roundworm</name>
    <dbReference type="NCBI Taxonomy" id="6252"/>
    <lineage>
        <taxon>Eukaryota</taxon>
        <taxon>Metazoa</taxon>
        <taxon>Ecdysozoa</taxon>
        <taxon>Nematoda</taxon>
        <taxon>Chromadorea</taxon>
        <taxon>Rhabditida</taxon>
        <taxon>Spirurina</taxon>
        <taxon>Ascaridomorpha</taxon>
        <taxon>Ascaridoidea</taxon>
        <taxon>Ascarididae</taxon>
        <taxon>Ascaris</taxon>
    </lineage>
</organism>
<evidence type="ECO:0000313" key="3">
    <source>
        <dbReference type="Proteomes" id="UP000036681"/>
    </source>
</evidence>
<reference evidence="4" key="1">
    <citation type="submission" date="2017-02" db="UniProtKB">
        <authorList>
            <consortium name="WormBaseParasite"/>
        </authorList>
    </citation>
    <scope>IDENTIFICATION</scope>
</reference>
<feature type="signal peptide" evidence="1">
    <location>
        <begin position="1"/>
        <end position="19"/>
    </location>
</feature>
<dbReference type="Proteomes" id="UP000036681">
    <property type="component" value="Unplaced"/>
</dbReference>
<dbReference type="AlphaFoldDB" id="A0A0M3I6S0"/>
<dbReference type="WBParaSite" id="ALUE_0001278101-mRNA-1">
    <property type="protein sequence ID" value="ALUE_0001278101-mRNA-1"/>
    <property type="gene ID" value="ALUE_0001278101"/>
</dbReference>
<accession>A0A0M3I6S0</accession>
<protein>
    <submittedName>
        <fullName evidence="4">ANIS5_cation-bd domain-containing protein</fullName>
    </submittedName>
</protein>
<dbReference type="Pfam" id="PF02520">
    <property type="entry name" value="ANIS5_cation-bd"/>
    <property type="match status" value="1"/>
</dbReference>
<dbReference type="PANTHER" id="PTHR21593">
    <property type="entry name" value="PRION-LIKE- Q/N-RICH -DOMAIN-BEARING PROTEIN PROTEIN"/>
    <property type="match status" value="1"/>
</dbReference>
<evidence type="ECO:0000313" key="4">
    <source>
        <dbReference type="WBParaSite" id="ALUE_0001278101-mRNA-1"/>
    </source>
</evidence>
<dbReference type="PANTHER" id="PTHR21593:SF36">
    <property type="entry name" value="DUF148 DOMAIN-CONTAINING PROTEIN-RELATED"/>
    <property type="match status" value="1"/>
</dbReference>
<name>A0A0M3I6S0_ASCLU</name>
<dbReference type="InterPro" id="IPR052823">
    <property type="entry name" value="SXP/RAL-2_related"/>
</dbReference>
<evidence type="ECO:0000259" key="2">
    <source>
        <dbReference type="Pfam" id="PF02520"/>
    </source>
</evidence>
<keyword evidence="1" id="KW-0732">Signal</keyword>
<feature type="chain" id="PRO_5005656927" evidence="1">
    <location>
        <begin position="20"/>
        <end position="176"/>
    </location>
</feature>